<comment type="caution">
    <text evidence="2">The sequence shown here is derived from an EMBL/GenBank/DDBJ whole genome shotgun (WGS) entry which is preliminary data.</text>
</comment>
<evidence type="ECO:0008006" key="4">
    <source>
        <dbReference type="Google" id="ProtNLM"/>
    </source>
</evidence>
<dbReference type="AlphaFoldDB" id="A0A4Y7TKR7"/>
<accession>A0A4Y7TKR7</accession>
<keyword evidence="3" id="KW-1185">Reference proteome</keyword>
<evidence type="ECO:0000313" key="3">
    <source>
        <dbReference type="Proteomes" id="UP000298030"/>
    </source>
</evidence>
<keyword evidence="1" id="KW-0732">Signal</keyword>
<dbReference type="OrthoDB" id="10357261at2759"/>
<reference evidence="2 3" key="1">
    <citation type="journal article" date="2019" name="Nat. Ecol. Evol.">
        <title>Megaphylogeny resolves global patterns of mushroom evolution.</title>
        <authorList>
            <person name="Varga T."/>
            <person name="Krizsan K."/>
            <person name="Foldi C."/>
            <person name="Dima B."/>
            <person name="Sanchez-Garcia M."/>
            <person name="Sanchez-Ramirez S."/>
            <person name="Szollosi G.J."/>
            <person name="Szarkandi J.G."/>
            <person name="Papp V."/>
            <person name="Albert L."/>
            <person name="Andreopoulos W."/>
            <person name="Angelini C."/>
            <person name="Antonin V."/>
            <person name="Barry K.W."/>
            <person name="Bougher N.L."/>
            <person name="Buchanan P."/>
            <person name="Buyck B."/>
            <person name="Bense V."/>
            <person name="Catcheside P."/>
            <person name="Chovatia M."/>
            <person name="Cooper J."/>
            <person name="Damon W."/>
            <person name="Desjardin D."/>
            <person name="Finy P."/>
            <person name="Geml J."/>
            <person name="Haridas S."/>
            <person name="Hughes K."/>
            <person name="Justo A."/>
            <person name="Karasinski D."/>
            <person name="Kautmanova I."/>
            <person name="Kiss B."/>
            <person name="Kocsube S."/>
            <person name="Kotiranta H."/>
            <person name="LaButti K.M."/>
            <person name="Lechner B.E."/>
            <person name="Liimatainen K."/>
            <person name="Lipzen A."/>
            <person name="Lukacs Z."/>
            <person name="Mihaltcheva S."/>
            <person name="Morgado L.N."/>
            <person name="Niskanen T."/>
            <person name="Noordeloos M.E."/>
            <person name="Ohm R.A."/>
            <person name="Ortiz-Santana B."/>
            <person name="Ovrebo C."/>
            <person name="Racz N."/>
            <person name="Riley R."/>
            <person name="Savchenko A."/>
            <person name="Shiryaev A."/>
            <person name="Soop K."/>
            <person name="Spirin V."/>
            <person name="Szebenyi C."/>
            <person name="Tomsovsky M."/>
            <person name="Tulloss R.E."/>
            <person name="Uehling J."/>
            <person name="Grigoriev I.V."/>
            <person name="Vagvolgyi C."/>
            <person name="Papp T."/>
            <person name="Martin F.M."/>
            <person name="Miettinen O."/>
            <person name="Hibbett D.S."/>
            <person name="Nagy L.G."/>
        </authorList>
    </citation>
    <scope>NUCLEOTIDE SEQUENCE [LARGE SCALE GENOMIC DNA]</scope>
    <source>
        <strain evidence="2 3">FP101781</strain>
    </source>
</reference>
<dbReference type="Proteomes" id="UP000298030">
    <property type="component" value="Unassembled WGS sequence"/>
</dbReference>
<proteinExistence type="predicted"/>
<gene>
    <name evidence="2" type="ORF">FA13DRAFT_1729170</name>
</gene>
<feature type="chain" id="PRO_5021508165" description="Extracellular membrane protein CFEM domain-containing protein" evidence="1">
    <location>
        <begin position="24"/>
        <end position="159"/>
    </location>
</feature>
<evidence type="ECO:0000256" key="1">
    <source>
        <dbReference type="SAM" id="SignalP"/>
    </source>
</evidence>
<name>A0A4Y7TKR7_COPMI</name>
<evidence type="ECO:0000313" key="2">
    <source>
        <dbReference type="EMBL" id="TEB34551.1"/>
    </source>
</evidence>
<protein>
    <recommendedName>
        <fullName evidence="4">Extracellular membrane protein CFEM domain-containing protein</fullName>
    </recommendedName>
</protein>
<sequence>MVNRSLLLATALGLLAAFTPAFGQDALKAEGCTTVCTDTATSIQACGEYNAECICSAEVIAQVADCGKCLTDAGLTGGDYNVVGDHTELCKTLGMVDTSTTTSTSASLAPSETAEVPAAIANVANAATPPSNGAAMPSLNMGLGFIAAVVGLAMSGAQL</sequence>
<feature type="signal peptide" evidence="1">
    <location>
        <begin position="1"/>
        <end position="23"/>
    </location>
</feature>
<dbReference type="EMBL" id="QPFP01000009">
    <property type="protein sequence ID" value="TEB34551.1"/>
    <property type="molecule type" value="Genomic_DNA"/>
</dbReference>
<organism evidence="2 3">
    <name type="scientific">Coprinellus micaceus</name>
    <name type="common">Glistening ink-cap mushroom</name>
    <name type="synonym">Coprinus micaceus</name>
    <dbReference type="NCBI Taxonomy" id="71717"/>
    <lineage>
        <taxon>Eukaryota</taxon>
        <taxon>Fungi</taxon>
        <taxon>Dikarya</taxon>
        <taxon>Basidiomycota</taxon>
        <taxon>Agaricomycotina</taxon>
        <taxon>Agaricomycetes</taxon>
        <taxon>Agaricomycetidae</taxon>
        <taxon>Agaricales</taxon>
        <taxon>Agaricineae</taxon>
        <taxon>Psathyrellaceae</taxon>
        <taxon>Coprinellus</taxon>
    </lineage>
</organism>